<evidence type="ECO:0000256" key="1">
    <source>
        <dbReference type="SAM" id="MobiDB-lite"/>
    </source>
</evidence>
<dbReference type="RefSeq" id="XP_062801833.1">
    <property type="nucleotide sequence ID" value="XM_062940456.1"/>
</dbReference>
<evidence type="ECO:0000313" key="2">
    <source>
        <dbReference type="EMBL" id="KAK4678363.1"/>
    </source>
</evidence>
<reference evidence="2 3" key="1">
    <citation type="journal article" date="2023" name="bioRxiv">
        <title>High-quality genome assemblies of four members of thePodospora anserinaspecies complex.</title>
        <authorList>
            <person name="Ament-Velasquez S.L."/>
            <person name="Vogan A.A."/>
            <person name="Wallerman O."/>
            <person name="Hartmann F."/>
            <person name="Gautier V."/>
            <person name="Silar P."/>
            <person name="Giraud T."/>
            <person name="Johannesson H."/>
        </authorList>
    </citation>
    <scope>NUCLEOTIDE SEQUENCE [LARGE SCALE GENOMIC DNA]</scope>
    <source>
        <strain evidence="2 3">CBS 124.78</strain>
    </source>
</reference>
<dbReference type="EMBL" id="JAFFHC010000003">
    <property type="protein sequence ID" value="KAK4678363.1"/>
    <property type="molecule type" value="Genomic_DNA"/>
</dbReference>
<accession>A0ABR0ID94</accession>
<dbReference type="Proteomes" id="UP001323617">
    <property type="component" value="Unassembled WGS sequence"/>
</dbReference>
<gene>
    <name evidence="2" type="ORF">QC764_0054480</name>
</gene>
<comment type="caution">
    <text evidence="2">The sequence shown here is derived from an EMBL/GenBank/DDBJ whole genome shotgun (WGS) entry which is preliminary data.</text>
</comment>
<sequence>MFQSGVPLPVADSTAKSIGEQPPFGATGPLLSLDKPRLTSATSPDNPVSSHPPVALGSRPTWTRHMLPSADPVDEKETISPSACGFFGPLLLKTIPPSSNDR</sequence>
<organism evidence="2 3">
    <name type="scientific">Podospora pseudoanserina</name>
    <dbReference type="NCBI Taxonomy" id="2609844"/>
    <lineage>
        <taxon>Eukaryota</taxon>
        <taxon>Fungi</taxon>
        <taxon>Dikarya</taxon>
        <taxon>Ascomycota</taxon>
        <taxon>Pezizomycotina</taxon>
        <taxon>Sordariomycetes</taxon>
        <taxon>Sordariomycetidae</taxon>
        <taxon>Sordariales</taxon>
        <taxon>Podosporaceae</taxon>
        <taxon>Podospora</taxon>
    </lineage>
</organism>
<name>A0ABR0ID94_9PEZI</name>
<feature type="region of interest" description="Disordered" evidence="1">
    <location>
        <begin position="1"/>
        <end position="80"/>
    </location>
</feature>
<protein>
    <submittedName>
        <fullName evidence="2">Uncharacterized protein</fullName>
    </submittedName>
</protein>
<feature type="compositionally biased region" description="Polar residues" evidence="1">
    <location>
        <begin position="39"/>
        <end position="49"/>
    </location>
</feature>
<keyword evidence="3" id="KW-1185">Reference proteome</keyword>
<dbReference type="GeneID" id="87961041"/>
<proteinExistence type="predicted"/>
<evidence type="ECO:0000313" key="3">
    <source>
        <dbReference type="Proteomes" id="UP001323617"/>
    </source>
</evidence>